<dbReference type="InterPro" id="IPR050765">
    <property type="entry name" value="Riboflavin_Biosynth_HTPR"/>
</dbReference>
<feature type="domain" description="Bacterial bifunctional deaminase-reductase C-terminal" evidence="4">
    <location>
        <begin position="49"/>
        <end position="235"/>
    </location>
</feature>
<dbReference type="Pfam" id="PF01872">
    <property type="entry name" value="RibD_C"/>
    <property type="match status" value="1"/>
</dbReference>
<keyword evidence="3" id="KW-0560">Oxidoreductase</keyword>
<sequence>MRTIRMTETIWASLLAMRSRPQGSKGTQALKVDTPALELYGPIAAADGPFVLGQVGQSLDGRVATPAGDARDISGPDGLAHLHRCRALVEAVIVGVGTVKADNPRLSVREVNGPDPVRVVIDCHGELTGEEGLFHDGGAPVILVQSREAWARPRGAQVIRLPLTSAGLCPHAILEALSERGLSRILVEGGARTLSRFIDQGLVDRLHVAIAPLIIGSGPTGISLPPIEQLADAQRPAARVFNLGSDILFDCALKSPANAGLAAGSARRQGQKIEMPHRAAAALAPDIG</sequence>
<protein>
    <submittedName>
        <fullName evidence="5">RibD family protein</fullName>
    </submittedName>
</protein>
<name>A0A549T7B6_9HYPH</name>
<proteinExistence type="predicted"/>
<dbReference type="InterPro" id="IPR024072">
    <property type="entry name" value="DHFR-like_dom_sf"/>
</dbReference>
<dbReference type="GO" id="GO:0009231">
    <property type="term" value="P:riboflavin biosynthetic process"/>
    <property type="evidence" value="ECO:0007669"/>
    <property type="project" value="InterPro"/>
</dbReference>
<comment type="caution">
    <text evidence="5">The sequence shown here is derived from an EMBL/GenBank/DDBJ whole genome shotgun (WGS) entry which is preliminary data.</text>
</comment>
<reference evidence="5 6" key="1">
    <citation type="submission" date="2019-07" db="EMBL/GenBank/DDBJ databases">
        <title>Ln-dependent methylotrophs.</title>
        <authorList>
            <person name="Tani A."/>
        </authorList>
    </citation>
    <scope>NUCLEOTIDE SEQUENCE [LARGE SCALE GENOMIC DNA]</scope>
    <source>
        <strain evidence="5 6">SM12</strain>
    </source>
</reference>
<gene>
    <name evidence="5" type="ORF">FNA46_14240</name>
</gene>
<dbReference type="SUPFAM" id="SSF53597">
    <property type="entry name" value="Dihydrofolate reductase-like"/>
    <property type="match status" value="1"/>
</dbReference>
<evidence type="ECO:0000313" key="5">
    <source>
        <dbReference type="EMBL" id="TRL37774.1"/>
    </source>
</evidence>
<dbReference type="InterPro" id="IPR002734">
    <property type="entry name" value="RibDG_C"/>
</dbReference>
<dbReference type="EMBL" id="VJMG01000038">
    <property type="protein sequence ID" value="TRL37774.1"/>
    <property type="molecule type" value="Genomic_DNA"/>
</dbReference>
<organism evidence="5 6">
    <name type="scientific">Rhizobium straminoryzae</name>
    <dbReference type="NCBI Taxonomy" id="1387186"/>
    <lineage>
        <taxon>Bacteria</taxon>
        <taxon>Pseudomonadati</taxon>
        <taxon>Pseudomonadota</taxon>
        <taxon>Alphaproteobacteria</taxon>
        <taxon>Hyphomicrobiales</taxon>
        <taxon>Rhizobiaceae</taxon>
        <taxon>Rhizobium/Agrobacterium group</taxon>
        <taxon>Rhizobium</taxon>
    </lineage>
</organism>
<dbReference type="Proteomes" id="UP000316801">
    <property type="component" value="Unassembled WGS sequence"/>
</dbReference>
<dbReference type="Gene3D" id="3.40.430.10">
    <property type="entry name" value="Dihydrofolate Reductase, subunit A"/>
    <property type="match status" value="1"/>
</dbReference>
<dbReference type="PANTHER" id="PTHR38011:SF7">
    <property type="entry name" value="2,5-DIAMINO-6-RIBOSYLAMINO-4(3H)-PYRIMIDINONE 5'-PHOSPHATE REDUCTASE"/>
    <property type="match status" value="1"/>
</dbReference>
<dbReference type="RefSeq" id="WP_143125879.1">
    <property type="nucleotide sequence ID" value="NZ_VJMG01000038.1"/>
</dbReference>
<keyword evidence="2" id="KW-0521">NADP</keyword>
<accession>A0A549T7B6</accession>
<evidence type="ECO:0000256" key="3">
    <source>
        <dbReference type="ARBA" id="ARBA00023002"/>
    </source>
</evidence>
<evidence type="ECO:0000259" key="4">
    <source>
        <dbReference type="Pfam" id="PF01872"/>
    </source>
</evidence>
<evidence type="ECO:0000256" key="1">
    <source>
        <dbReference type="ARBA" id="ARBA00005104"/>
    </source>
</evidence>
<comment type="pathway">
    <text evidence="1">Cofactor biosynthesis; riboflavin biosynthesis.</text>
</comment>
<dbReference type="GO" id="GO:0008703">
    <property type="term" value="F:5-amino-6-(5-phosphoribosylamino)uracil reductase activity"/>
    <property type="evidence" value="ECO:0007669"/>
    <property type="project" value="InterPro"/>
</dbReference>
<dbReference type="AlphaFoldDB" id="A0A549T7B6"/>
<evidence type="ECO:0000256" key="2">
    <source>
        <dbReference type="ARBA" id="ARBA00022857"/>
    </source>
</evidence>
<keyword evidence="6" id="KW-1185">Reference proteome</keyword>
<dbReference type="PANTHER" id="PTHR38011">
    <property type="entry name" value="DIHYDROFOLATE REDUCTASE FAMILY PROTEIN (AFU_ORTHOLOGUE AFUA_8G06820)"/>
    <property type="match status" value="1"/>
</dbReference>
<evidence type="ECO:0000313" key="6">
    <source>
        <dbReference type="Proteomes" id="UP000316801"/>
    </source>
</evidence>